<evidence type="ECO:0000256" key="1">
    <source>
        <dbReference type="SAM" id="MobiDB-lite"/>
    </source>
</evidence>
<dbReference type="CDD" id="cd07731">
    <property type="entry name" value="ComA-like_MBL-fold"/>
    <property type="match status" value="1"/>
</dbReference>
<gene>
    <name evidence="4" type="ORF">D5281_22045</name>
</gene>
<evidence type="ECO:0000313" key="5">
    <source>
        <dbReference type="Proteomes" id="UP001154420"/>
    </source>
</evidence>
<dbReference type="InterPro" id="IPR052159">
    <property type="entry name" value="Competence_DNA_uptake"/>
</dbReference>
<feature type="chain" id="PRO_5040780676" evidence="2">
    <location>
        <begin position="32"/>
        <end position="393"/>
    </location>
</feature>
<dbReference type="SUPFAM" id="SSF57884">
    <property type="entry name" value="Ada DNA repair protein, N-terminal domain (N-Ada 10)"/>
    <property type="match status" value="1"/>
</dbReference>
<dbReference type="Gene3D" id="3.40.10.10">
    <property type="entry name" value="DNA Methylphosphotriester Repair Domain"/>
    <property type="match status" value="1"/>
</dbReference>
<dbReference type="AlphaFoldDB" id="A0A9X5BK21"/>
<name>A0A9X5BK21_9FIRM</name>
<dbReference type="EMBL" id="QZDT01000068">
    <property type="protein sequence ID" value="NBJ95158.1"/>
    <property type="molecule type" value="Genomic_DNA"/>
</dbReference>
<comment type="caution">
    <text evidence="4">The sequence shown here is derived from an EMBL/GenBank/DDBJ whole genome shotgun (WGS) entry which is preliminary data.</text>
</comment>
<dbReference type="Pfam" id="PF00753">
    <property type="entry name" value="Lactamase_B"/>
    <property type="match status" value="1"/>
</dbReference>
<dbReference type="InterPro" id="IPR001279">
    <property type="entry name" value="Metallo-B-lactamas"/>
</dbReference>
<feature type="compositionally biased region" description="Polar residues" evidence="1">
    <location>
        <begin position="294"/>
        <end position="307"/>
    </location>
</feature>
<dbReference type="InterPro" id="IPR035451">
    <property type="entry name" value="Ada-like_dom_sf"/>
</dbReference>
<evidence type="ECO:0000313" key="4">
    <source>
        <dbReference type="EMBL" id="NBJ95158.1"/>
    </source>
</evidence>
<dbReference type="SUPFAM" id="SSF56281">
    <property type="entry name" value="Metallo-hydrolase/oxidoreductase"/>
    <property type="match status" value="1"/>
</dbReference>
<feature type="domain" description="Metallo-beta-lactamase" evidence="3">
    <location>
        <begin position="46"/>
        <end position="238"/>
    </location>
</feature>
<dbReference type="PANTHER" id="PTHR30619:SF7">
    <property type="entry name" value="BETA-LACTAMASE DOMAIN PROTEIN"/>
    <property type="match status" value="1"/>
</dbReference>
<feature type="compositionally biased region" description="Polar residues" evidence="1">
    <location>
        <begin position="324"/>
        <end position="335"/>
    </location>
</feature>
<dbReference type="RefSeq" id="WP_160562104.1">
    <property type="nucleotide sequence ID" value="NZ_QZDT01000068.1"/>
</dbReference>
<dbReference type="InterPro" id="IPR035681">
    <property type="entry name" value="ComA-like_MBL"/>
</dbReference>
<keyword evidence="5" id="KW-1185">Reference proteome</keyword>
<sequence length="393" mass="41966">MRKIYKGALTLLLTLSLLAGVAWVVPTFAKAASPDEMEVHFIDVGEGDATLIKCGGQSMLIDAGDDSKGTAIQNYLQKQGVKNLDYLILTHPDADHIGGAPVIITKFNIDKVFVSNYEKDTKTYQKLIQALDNKRLKYITPKVGDKYYLGTASITIAGPNKEYTDPNDASIALTIQNGKNKFLFTGDAEEKAEQDILENSIDISADVYKVGHHGSKTSSSEAFLKAAAPSYAVISCGEGNSYGHPHAQTMNNLRAMGVQVYRTDEQGSIIATSDGNKISWNCSPSDTWLAGEPTGTQSKASAGSQVKESAGTGKAAKPEETAGTVDTSKITESTGAVDTPSSISYICNTNTGKFHIPSCASVSQMSEKNKLAVTLSRDEVIAQGYVPCKKCNP</sequence>
<accession>A0A9X5BK21</accession>
<keyword evidence="2" id="KW-0732">Signal</keyword>
<dbReference type="SMART" id="SM00849">
    <property type="entry name" value="Lactamase_B"/>
    <property type="match status" value="1"/>
</dbReference>
<dbReference type="PANTHER" id="PTHR30619">
    <property type="entry name" value="DNA INTERNALIZATION/COMPETENCE PROTEIN COMEC/REC2"/>
    <property type="match status" value="1"/>
</dbReference>
<feature type="region of interest" description="Disordered" evidence="1">
    <location>
        <begin position="289"/>
        <end position="335"/>
    </location>
</feature>
<dbReference type="Gene3D" id="3.60.15.10">
    <property type="entry name" value="Ribonuclease Z/Hydroxyacylglutathione hydrolase-like"/>
    <property type="match status" value="1"/>
</dbReference>
<protein>
    <submittedName>
        <fullName evidence="4">MBL fold metallo-hydrolase</fullName>
    </submittedName>
</protein>
<organism evidence="4 5">
    <name type="scientific">Parablautia muri</name>
    <dbReference type="NCBI Taxonomy" id="2320879"/>
    <lineage>
        <taxon>Bacteria</taxon>
        <taxon>Bacillati</taxon>
        <taxon>Bacillota</taxon>
        <taxon>Clostridia</taxon>
        <taxon>Lachnospirales</taxon>
        <taxon>Lachnospiraceae</taxon>
        <taxon>Parablautia</taxon>
    </lineage>
</organism>
<dbReference type="Proteomes" id="UP001154420">
    <property type="component" value="Unassembled WGS sequence"/>
</dbReference>
<evidence type="ECO:0000256" key="2">
    <source>
        <dbReference type="SAM" id="SignalP"/>
    </source>
</evidence>
<dbReference type="OrthoDB" id="9761531at2"/>
<reference evidence="4" key="1">
    <citation type="submission" date="2018-09" db="EMBL/GenBank/DDBJ databases">
        <title>Murine metabolic-syndrome-specific gut microbial biobank.</title>
        <authorList>
            <person name="Liu C."/>
        </authorList>
    </citation>
    <scope>NUCLEOTIDE SEQUENCE</scope>
    <source>
        <strain evidence="4">D42-62</strain>
    </source>
</reference>
<proteinExistence type="predicted"/>
<dbReference type="InterPro" id="IPR036866">
    <property type="entry name" value="RibonucZ/Hydroxyglut_hydro"/>
</dbReference>
<evidence type="ECO:0000259" key="3">
    <source>
        <dbReference type="SMART" id="SM00849"/>
    </source>
</evidence>
<feature type="signal peptide" evidence="2">
    <location>
        <begin position="1"/>
        <end position="31"/>
    </location>
</feature>